<protein>
    <submittedName>
        <fullName evidence="3">Uncharacterized protein</fullName>
    </submittedName>
</protein>
<evidence type="ECO:0000313" key="14">
    <source>
        <dbReference type="Proteomes" id="UP000440367"/>
    </source>
</evidence>
<sequence length="112" mass="12257">MNEEGGVLTWTIPRQSIQTAKVRAECRSHQIQLGATAAPEKHGGGLFELLNLGYLLRPQQHCCYGSTSGDRNGEAGESLSSPTGTYESSRERKDGRDIFGMHQSTASTVIFW</sequence>
<evidence type="ECO:0000313" key="11">
    <source>
        <dbReference type="Proteomes" id="UP000429523"/>
    </source>
</evidence>
<evidence type="ECO:0000256" key="1">
    <source>
        <dbReference type="SAM" id="MobiDB-lite"/>
    </source>
</evidence>
<organism evidence="3 16">
    <name type="scientific">Phytophthora fragariae</name>
    <dbReference type="NCBI Taxonomy" id="53985"/>
    <lineage>
        <taxon>Eukaryota</taxon>
        <taxon>Sar</taxon>
        <taxon>Stramenopiles</taxon>
        <taxon>Oomycota</taxon>
        <taxon>Peronosporomycetes</taxon>
        <taxon>Peronosporales</taxon>
        <taxon>Peronosporaceae</taxon>
        <taxon>Phytophthora</taxon>
    </lineage>
</organism>
<accession>A0A6A3T3M9</accession>
<evidence type="ECO:0000313" key="5">
    <source>
        <dbReference type="EMBL" id="KAE9154570.1"/>
    </source>
</evidence>
<evidence type="ECO:0000313" key="12">
    <source>
        <dbReference type="Proteomes" id="UP000433483"/>
    </source>
</evidence>
<dbReference type="EMBL" id="QXGD01000056">
    <property type="protein sequence ID" value="KAE9255691.1"/>
    <property type="molecule type" value="Genomic_DNA"/>
</dbReference>
<keyword evidence="12" id="KW-1185">Reference proteome</keyword>
<dbReference type="Proteomes" id="UP000441208">
    <property type="component" value="Unassembled WGS sequence"/>
</dbReference>
<dbReference type="EMBL" id="QXGC01000130">
    <property type="protein sequence ID" value="KAE9248262.1"/>
    <property type="molecule type" value="Genomic_DNA"/>
</dbReference>
<evidence type="ECO:0000313" key="4">
    <source>
        <dbReference type="EMBL" id="KAE9137173.1"/>
    </source>
</evidence>
<dbReference type="EMBL" id="QXFY01000548">
    <property type="protein sequence ID" value="KAE9341274.1"/>
    <property type="molecule type" value="Genomic_DNA"/>
</dbReference>
<dbReference type="Proteomes" id="UP000437068">
    <property type="component" value="Unassembled WGS sequence"/>
</dbReference>
<dbReference type="AlphaFoldDB" id="A0A6A3T3M9"/>
<dbReference type="Proteomes" id="UP000433483">
    <property type="component" value="Unassembled WGS sequence"/>
</dbReference>
<evidence type="ECO:0000313" key="16">
    <source>
        <dbReference type="Proteomes" id="UP000441208"/>
    </source>
</evidence>
<dbReference type="EMBL" id="QXGB01000021">
    <property type="protein sequence ID" value="KAE9236684.1"/>
    <property type="molecule type" value="Genomic_DNA"/>
</dbReference>
<dbReference type="Proteomes" id="UP000429523">
    <property type="component" value="Unassembled WGS sequence"/>
</dbReference>
<gene>
    <name evidence="9" type="ORF">PF001_g1492</name>
    <name evidence="8" type="ORF">PF002_g2204</name>
    <name evidence="7" type="ORF">PF004_g3936</name>
    <name evidence="6" type="ORF">PF005_g942</name>
    <name evidence="5" type="ORF">PF006_g1400</name>
    <name evidence="3" type="ORF">PF007_g4889</name>
    <name evidence="10" type="ORF">PF008_g10700</name>
    <name evidence="2" type="ORF">PF009_g4985</name>
    <name evidence="4" type="ORF">PF010_g1407</name>
</gene>
<evidence type="ECO:0000313" key="8">
    <source>
        <dbReference type="EMBL" id="KAE9255691.1"/>
    </source>
</evidence>
<dbReference type="Proteomes" id="UP000440367">
    <property type="component" value="Unassembled WGS sequence"/>
</dbReference>
<dbReference type="EMBL" id="QXGF01000161">
    <property type="protein sequence ID" value="KAE8945362.1"/>
    <property type="molecule type" value="Genomic_DNA"/>
</dbReference>
<feature type="compositionally biased region" description="Polar residues" evidence="1">
    <location>
        <begin position="78"/>
        <end position="87"/>
    </location>
</feature>
<evidence type="ECO:0000313" key="7">
    <source>
        <dbReference type="EMBL" id="KAE9248262.1"/>
    </source>
</evidence>
<dbReference type="EMBL" id="QXGA01000035">
    <property type="protein sequence ID" value="KAE9154570.1"/>
    <property type="molecule type" value="Genomic_DNA"/>
</dbReference>
<evidence type="ECO:0000313" key="17">
    <source>
        <dbReference type="Proteomes" id="UP000476176"/>
    </source>
</evidence>
<evidence type="ECO:0000313" key="6">
    <source>
        <dbReference type="EMBL" id="KAE9236684.1"/>
    </source>
</evidence>
<evidence type="ECO:0000313" key="19">
    <source>
        <dbReference type="Proteomes" id="UP000488956"/>
    </source>
</evidence>
<evidence type="ECO:0000313" key="13">
    <source>
        <dbReference type="Proteomes" id="UP000437068"/>
    </source>
</evidence>
<dbReference type="EMBL" id="QXGE01000037">
    <property type="protein sequence ID" value="KAE9328251.1"/>
    <property type="molecule type" value="Genomic_DNA"/>
</dbReference>
<feature type="compositionally biased region" description="Basic and acidic residues" evidence="1">
    <location>
        <begin position="88"/>
        <end position="99"/>
    </location>
</feature>
<evidence type="ECO:0000313" key="18">
    <source>
        <dbReference type="Proteomes" id="UP000486351"/>
    </source>
</evidence>
<reference evidence="11 12" key="1">
    <citation type="submission" date="2018-08" db="EMBL/GenBank/DDBJ databases">
        <title>Genomic investigation of the strawberry pathogen Phytophthora fragariae indicates pathogenicity is determined by transcriptional variation in three key races.</title>
        <authorList>
            <person name="Adams T.M."/>
            <person name="Armitage A.D."/>
            <person name="Sobczyk M.K."/>
            <person name="Bates H.J."/>
            <person name="Dunwell J.M."/>
            <person name="Nellist C.F."/>
            <person name="Harrison R.J."/>
        </authorList>
    </citation>
    <scope>NUCLEOTIDE SEQUENCE [LARGE SCALE GENOMIC DNA]</scope>
    <source>
        <strain evidence="9 13">A4</strain>
        <strain evidence="8 14">BC-1</strain>
        <strain evidence="7 17">BC-23</strain>
        <strain evidence="6 12">NOV-27</strain>
        <strain evidence="5 15">NOV-5</strain>
        <strain evidence="3 16">NOV-71</strain>
        <strain evidence="10 18">NOV-77</strain>
        <strain evidence="2 11">NOV-9</strain>
        <strain evidence="4 19">ONT-3</strain>
    </source>
</reference>
<dbReference type="Proteomes" id="UP000440732">
    <property type="component" value="Unassembled WGS sequence"/>
</dbReference>
<comment type="caution">
    <text evidence="3">The sequence shown here is derived from an EMBL/GenBank/DDBJ whole genome shotgun (WGS) entry which is preliminary data.</text>
</comment>
<name>A0A6A3T3M9_9STRA</name>
<evidence type="ECO:0000313" key="3">
    <source>
        <dbReference type="EMBL" id="KAE9129443.1"/>
    </source>
</evidence>
<evidence type="ECO:0000313" key="2">
    <source>
        <dbReference type="EMBL" id="KAE8945362.1"/>
    </source>
</evidence>
<dbReference type="Proteomes" id="UP000488956">
    <property type="component" value="Unassembled WGS sequence"/>
</dbReference>
<dbReference type="Proteomes" id="UP000476176">
    <property type="component" value="Unassembled WGS sequence"/>
</dbReference>
<evidence type="ECO:0000313" key="15">
    <source>
        <dbReference type="Proteomes" id="UP000440732"/>
    </source>
</evidence>
<evidence type="ECO:0000313" key="9">
    <source>
        <dbReference type="EMBL" id="KAE9328251.1"/>
    </source>
</evidence>
<dbReference type="EMBL" id="QXFX01000035">
    <property type="protein sequence ID" value="KAE9137173.1"/>
    <property type="molecule type" value="Genomic_DNA"/>
</dbReference>
<proteinExistence type="predicted"/>
<dbReference type="EMBL" id="QXFZ01000162">
    <property type="protein sequence ID" value="KAE9129443.1"/>
    <property type="molecule type" value="Genomic_DNA"/>
</dbReference>
<dbReference type="Proteomes" id="UP000486351">
    <property type="component" value="Unassembled WGS sequence"/>
</dbReference>
<feature type="region of interest" description="Disordered" evidence="1">
    <location>
        <begin position="66"/>
        <end position="104"/>
    </location>
</feature>
<evidence type="ECO:0000313" key="10">
    <source>
        <dbReference type="EMBL" id="KAE9341274.1"/>
    </source>
</evidence>